<keyword evidence="3" id="KW-1185">Reference proteome</keyword>
<feature type="compositionally biased region" description="Pro residues" evidence="1">
    <location>
        <begin position="299"/>
        <end position="317"/>
    </location>
</feature>
<evidence type="ECO:0000313" key="2">
    <source>
        <dbReference type="EMBL" id="OSX80063.1"/>
    </source>
</evidence>
<organism evidence="2 3">
    <name type="scientific">Porphyra umbilicalis</name>
    <name type="common">Purple laver</name>
    <name type="synonym">Red alga</name>
    <dbReference type="NCBI Taxonomy" id="2786"/>
    <lineage>
        <taxon>Eukaryota</taxon>
        <taxon>Rhodophyta</taxon>
        <taxon>Bangiophyceae</taxon>
        <taxon>Bangiales</taxon>
        <taxon>Bangiaceae</taxon>
        <taxon>Porphyra</taxon>
    </lineage>
</organism>
<accession>A0A1X6PHC2</accession>
<gene>
    <name evidence="2" type="ORF">BU14_0060s0029</name>
</gene>
<evidence type="ECO:0000256" key="1">
    <source>
        <dbReference type="SAM" id="MobiDB-lite"/>
    </source>
</evidence>
<dbReference type="EMBL" id="KV918781">
    <property type="protein sequence ID" value="OSX80063.1"/>
    <property type="molecule type" value="Genomic_DNA"/>
</dbReference>
<proteinExistence type="predicted"/>
<sequence>MVASHRLGRRMRISSTVTAVVVALVCAVIPLPVTAHTSMTVPLSISYTTDCRVGGPRHAFRNCPGPCPNVMLRTHGVGSSPQEPAATYHRGQTVTVRWARNNHEGGFVRWALVPVTRMNDPVAHEHFAFRWGCWSAGRFVCSAENRRKLCIDDRLDEKWAQAFSEHMEVPKVVPDGDYVLSFAWYGGVRDNKPLRRPVLSSFGDYYDCSYVRISGGSPLEATAPRPFNTGIGTRFADRCVSSVNSLGKCVVEPCTKDGTASGESRFTGGEMVPKEFTNGMTPPPLTSSMYLDLPQRLPQSPPTVSPTPEPTPSPTLSPSPAKRRLWVGIKGFYVVDTRGVRADTLSMSAVNTVSRSHYPMGFTIEASTKGNVKVQAVAFLVNKAHVRTEWFPRWSLTGDRQNYWAPWRGYKKGHLMLVRAKPWAKRATKNYARTVRIRVVD</sequence>
<feature type="region of interest" description="Disordered" evidence="1">
    <location>
        <begin position="259"/>
        <end position="320"/>
    </location>
</feature>
<name>A0A1X6PHC2_PORUM</name>
<evidence type="ECO:0000313" key="3">
    <source>
        <dbReference type="Proteomes" id="UP000218209"/>
    </source>
</evidence>
<dbReference type="OrthoDB" id="2342176at2759"/>
<reference evidence="2 3" key="1">
    <citation type="submission" date="2017-03" db="EMBL/GenBank/DDBJ databases">
        <title>WGS assembly of Porphyra umbilicalis.</title>
        <authorList>
            <person name="Brawley S.H."/>
            <person name="Blouin N.A."/>
            <person name="Ficko-Blean E."/>
            <person name="Wheeler G.L."/>
            <person name="Lohr M."/>
            <person name="Goodson H.V."/>
            <person name="Jenkins J.W."/>
            <person name="Blaby-Haas C.E."/>
            <person name="Helliwell K.E."/>
            <person name="Chan C."/>
            <person name="Marriage T."/>
            <person name="Bhattacharya D."/>
            <person name="Klein A.S."/>
            <person name="Badis Y."/>
            <person name="Brodie J."/>
            <person name="Cao Y."/>
            <person name="Collen J."/>
            <person name="Dittami S.M."/>
            <person name="Gachon C.M."/>
            <person name="Green B.R."/>
            <person name="Karpowicz S."/>
            <person name="Kim J.W."/>
            <person name="Kudahl U."/>
            <person name="Lin S."/>
            <person name="Michel G."/>
            <person name="Mittag M."/>
            <person name="Olson B.J."/>
            <person name="Pangilinan J."/>
            <person name="Peng Y."/>
            <person name="Qiu H."/>
            <person name="Shu S."/>
            <person name="Singer J.T."/>
            <person name="Smith A.G."/>
            <person name="Sprecher B.N."/>
            <person name="Wagner V."/>
            <person name="Wang W."/>
            <person name="Wang Z.-Y."/>
            <person name="Yan J."/>
            <person name="Yarish C."/>
            <person name="Zoeuner-Riek S."/>
            <person name="Zhuang Y."/>
            <person name="Zou Y."/>
            <person name="Lindquist E.A."/>
            <person name="Grimwood J."/>
            <person name="Barry K."/>
            <person name="Rokhsar D.S."/>
            <person name="Schmutz J."/>
            <person name="Stiller J.W."/>
            <person name="Grossman A.R."/>
            <person name="Prochnik S.E."/>
        </authorList>
    </citation>
    <scope>NUCLEOTIDE SEQUENCE [LARGE SCALE GENOMIC DNA]</scope>
    <source>
        <strain evidence="2">4086291</strain>
    </source>
</reference>
<dbReference type="Proteomes" id="UP000218209">
    <property type="component" value="Unassembled WGS sequence"/>
</dbReference>
<dbReference type="AlphaFoldDB" id="A0A1X6PHC2"/>
<protein>
    <submittedName>
        <fullName evidence="2">Uncharacterized protein</fullName>
    </submittedName>
</protein>